<organism evidence="4 5">
    <name type="scientific">Centaurea solstitialis</name>
    <name type="common">yellow star-thistle</name>
    <dbReference type="NCBI Taxonomy" id="347529"/>
    <lineage>
        <taxon>Eukaryota</taxon>
        <taxon>Viridiplantae</taxon>
        <taxon>Streptophyta</taxon>
        <taxon>Embryophyta</taxon>
        <taxon>Tracheophyta</taxon>
        <taxon>Spermatophyta</taxon>
        <taxon>Magnoliopsida</taxon>
        <taxon>eudicotyledons</taxon>
        <taxon>Gunneridae</taxon>
        <taxon>Pentapetalae</taxon>
        <taxon>asterids</taxon>
        <taxon>campanulids</taxon>
        <taxon>Asterales</taxon>
        <taxon>Asteraceae</taxon>
        <taxon>Carduoideae</taxon>
        <taxon>Cardueae</taxon>
        <taxon>Centaureinae</taxon>
        <taxon>Centaurea</taxon>
    </lineage>
</organism>
<dbReference type="Pfam" id="PF02297">
    <property type="entry name" value="COX6B"/>
    <property type="match status" value="1"/>
</dbReference>
<dbReference type="GO" id="GO:0005739">
    <property type="term" value="C:mitochondrion"/>
    <property type="evidence" value="ECO:0007669"/>
    <property type="project" value="UniProtKB-SubCell"/>
</dbReference>
<comment type="caution">
    <text evidence="4">The sequence shown here is derived from an EMBL/GenBank/DDBJ whole genome shotgun (WGS) entry which is preliminary data.</text>
</comment>
<dbReference type="InterPro" id="IPR048280">
    <property type="entry name" value="COX6B-like"/>
</dbReference>
<keyword evidence="5" id="KW-1185">Reference proteome</keyword>
<proteinExistence type="predicted"/>
<dbReference type="CDD" id="cd00926">
    <property type="entry name" value="Cyt_c_Oxidase_VIb"/>
    <property type="match status" value="1"/>
</dbReference>
<evidence type="ECO:0000256" key="3">
    <source>
        <dbReference type="ARBA" id="ARBA00023157"/>
    </source>
</evidence>
<dbReference type="PANTHER" id="PTHR46281">
    <property type="entry name" value="CYTOCHROME C OXIDASE SUBUNIT 6B"/>
    <property type="match status" value="1"/>
</dbReference>
<keyword evidence="2" id="KW-0496">Mitochondrion</keyword>
<evidence type="ECO:0000313" key="4">
    <source>
        <dbReference type="EMBL" id="KAJ9557825.1"/>
    </source>
</evidence>
<evidence type="ECO:0000313" key="5">
    <source>
        <dbReference type="Proteomes" id="UP001172457"/>
    </source>
</evidence>
<reference evidence="4" key="1">
    <citation type="submission" date="2023-03" db="EMBL/GenBank/DDBJ databases">
        <title>Chromosome-scale reference genome and RAD-based genetic map of yellow starthistle (Centaurea solstitialis) reveal putative structural variation and QTLs associated with invader traits.</title>
        <authorList>
            <person name="Reatini B."/>
            <person name="Cang F.A."/>
            <person name="Jiang Q."/>
            <person name="Mckibben M.T.W."/>
            <person name="Barker M.S."/>
            <person name="Rieseberg L.H."/>
            <person name="Dlugosch K.M."/>
        </authorList>
    </citation>
    <scope>NUCLEOTIDE SEQUENCE</scope>
    <source>
        <strain evidence="4">CAN-66</strain>
        <tissue evidence="4">Leaf</tissue>
    </source>
</reference>
<dbReference type="AlphaFoldDB" id="A0AA38WMF7"/>
<dbReference type="EMBL" id="JARYMX010000003">
    <property type="protein sequence ID" value="KAJ9557825.1"/>
    <property type="molecule type" value="Genomic_DNA"/>
</dbReference>
<gene>
    <name evidence="4" type="ORF">OSB04_012439</name>
</gene>
<keyword evidence="3" id="KW-1015">Disulfide bond</keyword>
<sequence>MHWKQLKPMGFGFENYNDSHLQTISKYVGKYQDFKSKLFFKTNTEAKSLNLDPKSRKRQMGLLLNDISNLIDAKVLFLIPGEHDTYSLLIKICVHVYVWLQIELKTAPGDYRFPTTNQSRHCFTRYIEFHRCRECFLSIVEKIVEVKHDMLSAYICVAVKGDGAEECKKFAKYYRSLCPAEWVSHRFILLFTVKPCRQVERAEGERSFSGSFVM</sequence>
<dbReference type="GO" id="GO:0045277">
    <property type="term" value="C:respiratory chain complex IV"/>
    <property type="evidence" value="ECO:0007669"/>
    <property type="project" value="InterPro"/>
</dbReference>
<comment type="subcellular location">
    <subcellularLocation>
        <location evidence="1">Mitochondrion</location>
    </subcellularLocation>
</comment>
<dbReference type="SUPFAM" id="SSF47694">
    <property type="entry name" value="Cytochrome c oxidase subunit h"/>
    <property type="match status" value="2"/>
</dbReference>
<dbReference type="PANTHER" id="PTHR46281:SF8">
    <property type="entry name" value="CYTOCHROME C OXIDASE SUBUNIT 12, MITOCHONDRIAL"/>
    <property type="match status" value="1"/>
</dbReference>
<evidence type="ECO:0000256" key="1">
    <source>
        <dbReference type="ARBA" id="ARBA00004173"/>
    </source>
</evidence>
<protein>
    <submittedName>
        <fullName evidence="4">Uncharacterized protein</fullName>
    </submittedName>
</protein>
<dbReference type="InterPro" id="IPR036549">
    <property type="entry name" value="CX6/COA6-like_sf"/>
</dbReference>
<dbReference type="InterPro" id="IPR003213">
    <property type="entry name" value="Cyt_c_oxidase_su6B"/>
</dbReference>
<name>A0AA38WMF7_9ASTR</name>
<dbReference type="Gene3D" id="1.10.10.140">
    <property type="entry name" value="Cytochrome c oxidase, subunit VIb"/>
    <property type="match status" value="2"/>
</dbReference>
<evidence type="ECO:0000256" key="2">
    <source>
        <dbReference type="ARBA" id="ARBA00023128"/>
    </source>
</evidence>
<dbReference type="Proteomes" id="UP001172457">
    <property type="component" value="Chromosome 3"/>
</dbReference>
<accession>A0AA38WMF7</accession>